<evidence type="ECO:0000256" key="7">
    <source>
        <dbReference type="PROSITE-ProRule" id="PRU00192"/>
    </source>
</evidence>
<dbReference type="GO" id="GO:0098978">
    <property type="term" value="C:glutamatergic synapse"/>
    <property type="evidence" value="ECO:0007669"/>
    <property type="project" value="TreeGrafter"/>
</dbReference>
<reference evidence="11" key="1">
    <citation type="submission" date="2020-06" db="EMBL/GenBank/DDBJ databases">
        <title>Draft genome of Bugula neritina, a colonial animal packing powerful symbionts and potential medicines.</title>
        <authorList>
            <person name="Rayko M."/>
        </authorList>
    </citation>
    <scope>NUCLEOTIDE SEQUENCE [LARGE SCALE GENOMIC DNA]</scope>
    <source>
        <strain evidence="11">Kwan_BN1</strain>
    </source>
</reference>
<dbReference type="Proteomes" id="UP000593567">
    <property type="component" value="Unassembled WGS sequence"/>
</dbReference>
<evidence type="ECO:0000256" key="5">
    <source>
        <dbReference type="ARBA" id="ARBA00023054"/>
    </source>
</evidence>
<evidence type="ECO:0000256" key="2">
    <source>
        <dbReference type="ARBA" id="ARBA00006697"/>
    </source>
</evidence>
<dbReference type="SUPFAM" id="SSF103657">
    <property type="entry name" value="BAR/IMD domain-like"/>
    <property type="match status" value="1"/>
</dbReference>
<comment type="caution">
    <text evidence="11">The sequence shown here is derived from an EMBL/GenBank/DDBJ whole genome shotgun (WGS) entry which is preliminary data.</text>
</comment>
<organism evidence="11 12">
    <name type="scientific">Bugula neritina</name>
    <name type="common">Brown bryozoan</name>
    <name type="synonym">Sertularia neritina</name>
    <dbReference type="NCBI Taxonomy" id="10212"/>
    <lineage>
        <taxon>Eukaryota</taxon>
        <taxon>Metazoa</taxon>
        <taxon>Spiralia</taxon>
        <taxon>Lophotrochozoa</taxon>
        <taxon>Bryozoa</taxon>
        <taxon>Gymnolaemata</taxon>
        <taxon>Cheilostomatida</taxon>
        <taxon>Flustrina</taxon>
        <taxon>Buguloidea</taxon>
        <taxon>Bugulidae</taxon>
        <taxon>Bugula</taxon>
    </lineage>
</organism>
<dbReference type="InterPro" id="IPR050384">
    <property type="entry name" value="Endophilin_SH3RF"/>
</dbReference>
<keyword evidence="6" id="KW-0472">Membrane</keyword>
<dbReference type="PRINTS" id="PR00452">
    <property type="entry name" value="SH3DOMAIN"/>
</dbReference>
<dbReference type="InterPro" id="IPR004148">
    <property type="entry name" value="BAR_dom"/>
</dbReference>
<evidence type="ECO:0000313" key="12">
    <source>
        <dbReference type="Proteomes" id="UP000593567"/>
    </source>
</evidence>
<evidence type="ECO:0000259" key="10">
    <source>
        <dbReference type="PROSITE" id="PS51021"/>
    </source>
</evidence>
<dbReference type="GO" id="GO:0016191">
    <property type="term" value="P:synaptic vesicle uncoating"/>
    <property type="evidence" value="ECO:0007669"/>
    <property type="project" value="TreeGrafter"/>
</dbReference>
<dbReference type="Gene3D" id="2.30.30.40">
    <property type="entry name" value="SH3 Domains"/>
    <property type="match status" value="1"/>
</dbReference>
<comment type="subcellular location">
    <subcellularLocation>
        <location evidence="1">Membrane</location>
        <topology evidence="1">Peripheral membrane protein</topology>
    </subcellularLocation>
</comment>
<evidence type="ECO:0000256" key="1">
    <source>
        <dbReference type="ARBA" id="ARBA00004170"/>
    </source>
</evidence>
<keyword evidence="5" id="KW-0175">Coiled coil</keyword>
<dbReference type="PANTHER" id="PTHR14167">
    <property type="entry name" value="SH3 DOMAIN-CONTAINING"/>
    <property type="match status" value="1"/>
</dbReference>
<dbReference type="CDD" id="cd07592">
    <property type="entry name" value="BAR_Endophilin_A"/>
    <property type="match status" value="1"/>
</dbReference>
<evidence type="ECO:0000256" key="3">
    <source>
        <dbReference type="ARBA" id="ARBA00022443"/>
    </source>
</evidence>
<feature type="compositionally biased region" description="Polar residues" evidence="8">
    <location>
        <begin position="245"/>
        <end position="254"/>
    </location>
</feature>
<keyword evidence="3 7" id="KW-0728">SH3 domain</keyword>
<dbReference type="GO" id="GO:0005737">
    <property type="term" value="C:cytoplasm"/>
    <property type="evidence" value="ECO:0007669"/>
    <property type="project" value="InterPro"/>
</dbReference>
<dbReference type="SUPFAM" id="SSF50044">
    <property type="entry name" value="SH3-domain"/>
    <property type="match status" value="1"/>
</dbReference>
<dbReference type="PROSITE" id="PS51021">
    <property type="entry name" value="BAR"/>
    <property type="match status" value="1"/>
</dbReference>
<evidence type="ECO:0000259" key="9">
    <source>
        <dbReference type="PROSITE" id="PS50002"/>
    </source>
</evidence>
<dbReference type="OrthoDB" id="443981at2759"/>
<dbReference type="InterPro" id="IPR035824">
    <property type="entry name" value="Endophilin_A_SH3"/>
</dbReference>
<sequence length="363" mass="40539">MSLAGLKKQFNKANQFMNEKIGGAKGTELDEDYIEMERKTDVTEKLVSEITTKTQEYLQPNPAMRAKLMTQAAWSKVRRQHMNTLYPQPEGTLGEALSTHGKDLGYDSGFGQACVETGESFSQLADAKYALEDSIKQNFLEPLHQLQSKDLKEIAHHRKKLAGRRLDYDCKKRKKDKGGVVTDDELSVAEEKFEESKELAETAMHNLLSNDVEQISQLSAFVDSCLTYHQQAVEILNSLKSSLDNKCNDASSKPRSQHVPKRVASSVKRTSDPFDSNDSNGKSGSYSLASSQPEYAQPVVVPKAKPSARALYDFEPENEGELGFSEGDLIELTQQVDENWFEGKVKGQVGFFPINYVEVVNPL</sequence>
<dbReference type="EMBL" id="VXIV02001885">
    <property type="protein sequence ID" value="KAF6028924.1"/>
    <property type="molecule type" value="Genomic_DNA"/>
</dbReference>
<proteinExistence type="inferred from homology"/>
<accession>A0A7J7JTD1</accession>
<dbReference type="CDD" id="cd11803">
    <property type="entry name" value="SH3_Endophilin_A"/>
    <property type="match status" value="1"/>
</dbReference>
<feature type="compositionally biased region" description="Polar residues" evidence="8">
    <location>
        <begin position="273"/>
        <end position="291"/>
    </location>
</feature>
<dbReference type="GO" id="GO:0016020">
    <property type="term" value="C:membrane"/>
    <property type="evidence" value="ECO:0007669"/>
    <property type="project" value="UniProtKB-SubCell"/>
</dbReference>
<keyword evidence="12" id="KW-1185">Reference proteome</keyword>
<dbReference type="AlphaFoldDB" id="A0A7J7JTD1"/>
<evidence type="ECO:0000256" key="6">
    <source>
        <dbReference type="ARBA" id="ARBA00023136"/>
    </source>
</evidence>
<evidence type="ECO:0000256" key="8">
    <source>
        <dbReference type="SAM" id="MobiDB-lite"/>
    </source>
</evidence>
<dbReference type="Gene3D" id="1.20.1270.60">
    <property type="entry name" value="Arfaptin homology (AH) domain/BAR domain"/>
    <property type="match status" value="1"/>
</dbReference>
<protein>
    <submittedName>
        <fullName evidence="11">SH3GL1</fullName>
    </submittedName>
</protein>
<dbReference type="PROSITE" id="PS50002">
    <property type="entry name" value="SH3"/>
    <property type="match status" value="1"/>
</dbReference>
<name>A0A7J7JTD1_BUGNE</name>
<dbReference type="InterPro" id="IPR036028">
    <property type="entry name" value="SH3-like_dom_sf"/>
</dbReference>
<dbReference type="PANTHER" id="PTHR14167:SF81">
    <property type="entry name" value="ENDOPHILIN-A"/>
    <property type="match status" value="1"/>
</dbReference>
<feature type="domain" description="BAR" evidence="10">
    <location>
        <begin position="18"/>
        <end position="252"/>
    </location>
</feature>
<evidence type="ECO:0000313" key="11">
    <source>
        <dbReference type="EMBL" id="KAF6028924.1"/>
    </source>
</evidence>
<gene>
    <name evidence="11" type="ORF">EB796_012778</name>
</gene>
<dbReference type="InterPro" id="IPR027267">
    <property type="entry name" value="AH/BAR_dom_sf"/>
</dbReference>
<keyword evidence="4" id="KW-0254">Endocytosis</keyword>
<dbReference type="SMART" id="SM00326">
    <property type="entry name" value="SH3"/>
    <property type="match status" value="1"/>
</dbReference>
<evidence type="ECO:0000256" key="4">
    <source>
        <dbReference type="ARBA" id="ARBA00022583"/>
    </source>
</evidence>
<feature type="region of interest" description="Disordered" evidence="8">
    <location>
        <begin position="245"/>
        <end position="291"/>
    </location>
</feature>
<feature type="domain" description="SH3" evidence="9">
    <location>
        <begin position="303"/>
        <end position="362"/>
    </location>
</feature>
<comment type="similarity">
    <text evidence="2">Belongs to the endophilin family.</text>
</comment>
<dbReference type="InterPro" id="IPR001452">
    <property type="entry name" value="SH3_domain"/>
</dbReference>
<dbReference type="GO" id="GO:0098793">
    <property type="term" value="C:presynapse"/>
    <property type="evidence" value="ECO:0007669"/>
    <property type="project" value="TreeGrafter"/>
</dbReference>
<dbReference type="Pfam" id="PF14604">
    <property type="entry name" value="SH3_9"/>
    <property type="match status" value="1"/>
</dbReference>
<dbReference type="SMART" id="SM00721">
    <property type="entry name" value="BAR"/>
    <property type="match status" value="1"/>
</dbReference>
<dbReference type="Pfam" id="PF03114">
    <property type="entry name" value="BAR"/>
    <property type="match status" value="1"/>
</dbReference>